<evidence type="ECO:0000313" key="2">
    <source>
        <dbReference type="EMBL" id="MCI83153.1"/>
    </source>
</evidence>
<dbReference type="Proteomes" id="UP000265520">
    <property type="component" value="Unassembled WGS sequence"/>
</dbReference>
<accession>A0A392V6W4</accession>
<feature type="region of interest" description="Disordered" evidence="1">
    <location>
        <begin position="1"/>
        <end position="20"/>
    </location>
</feature>
<evidence type="ECO:0000313" key="3">
    <source>
        <dbReference type="Proteomes" id="UP000265520"/>
    </source>
</evidence>
<dbReference type="EMBL" id="LXQA011060275">
    <property type="protein sequence ID" value="MCI83153.1"/>
    <property type="molecule type" value="Genomic_DNA"/>
</dbReference>
<dbReference type="AlphaFoldDB" id="A0A392V6W4"/>
<sequence length="55" mass="5813">MASPSKANAASGPKNTEGIQNNVAFETSEFDCYVVAGEDVQVEGSDLFDLFPVIC</sequence>
<comment type="caution">
    <text evidence="2">The sequence shown here is derived from an EMBL/GenBank/DDBJ whole genome shotgun (WGS) entry which is preliminary data.</text>
</comment>
<organism evidence="2 3">
    <name type="scientific">Trifolium medium</name>
    <dbReference type="NCBI Taxonomy" id="97028"/>
    <lineage>
        <taxon>Eukaryota</taxon>
        <taxon>Viridiplantae</taxon>
        <taxon>Streptophyta</taxon>
        <taxon>Embryophyta</taxon>
        <taxon>Tracheophyta</taxon>
        <taxon>Spermatophyta</taxon>
        <taxon>Magnoliopsida</taxon>
        <taxon>eudicotyledons</taxon>
        <taxon>Gunneridae</taxon>
        <taxon>Pentapetalae</taxon>
        <taxon>rosids</taxon>
        <taxon>fabids</taxon>
        <taxon>Fabales</taxon>
        <taxon>Fabaceae</taxon>
        <taxon>Papilionoideae</taxon>
        <taxon>50 kb inversion clade</taxon>
        <taxon>NPAAA clade</taxon>
        <taxon>Hologalegina</taxon>
        <taxon>IRL clade</taxon>
        <taxon>Trifolieae</taxon>
        <taxon>Trifolium</taxon>
    </lineage>
</organism>
<keyword evidence="3" id="KW-1185">Reference proteome</keyword>
<protein>
    <submittedName>
        <fullName evidence="2">Uncharacterized protein</fullName>
    </submittedName>
</protein>
<proteinExistence type="predicted"/>
<name>A0A392V6W4_9FABA</name>
<reference evidence="2 3" key="1">
    <citation type="journal article" date="2018" name="Front. Plant Sci.">
        <title>Red Clover (Trifolium pratense) and Zigzag Clover (T. medium) - A Picture of Genomic Similarities and Differences.</title>
        <authorList>
            <person name="Dluhosova J."/>
            <person name="Istvanek J."/>
            <person name="Nedelnik J."/>
            <person name="Repkova J."/>
        </authorList>
    </citation>
    <scope>NUCLEOTIDE SEQUENCE [LARGE SCALE GENOMIC DNA]</scope>
    <source>
        <strain evidence="3">cv. 10/8</strain>
        <tissue evidence="2">Leaf</tissue>
    </source>
</reference>
<evidence type="ECO:0000256" key="1">
    <source>
        <dbReference type="SAM" id="MobiDB-lite"/>
    </source>
</evidence>